<evidence type="ECO:0000313" key="1">
    <source>
        <dbReference type="EMBL" id="NOV42669.1"/>
    </source>
</evidence>
<name>A0A6M2D9B0_RHIMP</name>
<organism evidence="1">
    <name type="scientific">Rhipicephalus microplus</name>
    <name type="common">Cattle tick</name>
    <name type="synonym">Boophilus microplus</name>
    <dbReference type="NCBI Taxonomy" id="6941"/>
    <lineage>
        <taxon>Eukaryota</taxon>
        <taxon>Metazoa</taxon>
        <taxon>Ecdysozoa</taxon>
        <taxon>Arthropoda</taxon>
        <taxon>Chelicerata</taxon>
        <taxon>Arachnida</taxon>
        <taxon>Acari</taxon>
        <taxon>Parasitiformes</taxon>
        <taxon>Ixodida</taxon>
        <taxon>Ixodoidea</taxon>
        <taxon>Ixodidae</taxon>
        <taxon>Rhipicephalinae</taxon>
        <taxon>Rhipicephalus</taxon>
        <taxon>Boophilus</taxon>
    </lineage>
</organism>
<sequence>MLKLIFISLSGNCYAFALYMHSLLDILPFTFWMEETRHCRSTRLYTTLPTCPQHMLAALLAQPKRPVTLLINAFRTHSSAKNIDLVLMWSPSRHIGLAEKLLPKNSGPYRVLRQVTDVTYI</sequence>
<reference evidence="1" key="1">
    <citation type="submission" date="2019-09" db="EMBL/GenBank/DDBJ databases">
        <title>Organ-specific transcriptomic study of the physiology of the cattle tick, Rhipicephalus microplus.</title>
        <authorList>
            <person name="Tirloni L."/>
            <person name="Braz G."/>
            <person name="Gandara A.C.P."/>
            <person name="Sabadin G.A."/>
            <person name="da Silva R.M."/>
            <person name="Guizzo M.G."/>
            <person name="Machado J.A."/>
            <person name="Costa E.P."/>
            <person name="Gomes H.F."/>
            <person name="Moraes J."/>
            <person name="Mota M.B.S."/>
            <person name="Mesquita R.D."/>
            <person name="Alvarenga P.H."/>
            <person name="Alves F."/>
            <person name="Seixas A."/>
            <person name="da Fonseca R.N."/>
            <person name="Fogaca A."/>
            <person name="Logullo C."/>
            <person name="Tanaka A."/>
            <person name="Daffre S."/>
            <person name="Termignoni C."/>
            <person name="Vaz I.S.Jr."/>
            <person name="Oliveira P.L."/>
            <person name="Ribeiro J.M."/>
        </authorList>
    </citation>
    <scope>NUCLEOTIDE SEQUENCE</scope>
    <source>
        <strain evidence="1">Porto Alegre</strain>
    </source>
</reference>
<protein>
    <submittedName>
        <fullName evidence="1">Putative tick transposon</fullName>
    </submittedName>
</protein>
<accession>A0A6M2D9B0</accession>
<dbReference type="EMBL" id="GHWJ01009932">
    <property type="protein sequence ID" value="NOV42669.1"/>
    <property type="molecule type" value="Transcribed_RNA"/>
</dbReference>
<dbReference type="AlphaFoldDB" id="A0A6M2D9B0"/>
<proteinExistence type="predicted"/>